<name>A0AAW4FMD7_9HYPH</name>
<dbReference type="SUPFAM" id="SSF51658">
    <property type="entry name" value="Xylose isomerase-like"/>
    <property type="match status" value="1"/>
</dbReference>
<dbReference type="InterPro" id="IPR013022">
    <property type="entry name" value="Xyl_isomerase-like_TIM-brl"/>
</dbReference>
<dbReference type="InterPro" id="IPR036237">
    <property type="entry name" value="Xyl_isomerase-like_sf"/>
</dbReference>
<protein>
    <submittedName>
        <fullName evidence="2">TIM barrel protein</fullName>
    </submittedName>
</protein>
<dbReference type="PANTHER" id="PTHR12110:SF48">
    <property type="entry name" value="BLL3656 PROTEIN"/>
    <property type="match status" value="1"/>
</dbReference>
<evidence type="ECO:0000259" key="1">
    <source>
        <dbReference type="Pfam" id="PF01261"/>
    </source>
</evidence>
<dbReference type="PANTHER" id="PTHR12110">
    <property type="entry name" value="HYDROXYPYRUVATE ISOMERASE"/>
    <property type="match status" value="1"/>
</dbReference>
<organism evidence="2 3">
    <name type="scientific">Ensifer canadensis</name>
    <dbReference type="NCBI Taxonomy" id="555315"/>
    <lineage>
        <taxon>Bacteria</taxon>
        <taxon>Pseudomonadati</taxon>
        <taxon>Pseudomonadota</taxon>
        <taxon>Alphaproteobacteria</taxon>
        <taxon>Hyphomicrobiales</taxon>
        <taxon>Rhizobiaceae</taxon>
        <taxon>Sinorhizobium/Ensifer group</taxon>
        <taxon>Ensifer</taxon>
    </lineage>
</organism>
<comment type="caution">
    <text evidence="2">The sequence shown here is derived from an EMBL/GenBank/DDBJ whole genome shotgun (WGS) entry which is preliminary data.</text>
</comment>
<evidence type="ECO:0000313" key="2">
    <source>
        <dbReference type="EMBL" id="MBM3092439.1"/>
    </source>
</evidence>
<feature type="domain" description="Xylose isomerase-like TIM barrel" evidence="1">
    <location>
        <begin position="36"/>
        <end position="276"/>
    </location>
</feature>
<gene>
    <name evidence="2" type="ORF">GFB56_16695</name>
</gene>
<evidence type="ECO:0000313" key="3">
    <source>
        <dbReference type="Proteomes" id="UP000744980"/>
    </source>
</evidence>
<dbReference type="EMBL" id="WXFA01000009">
    <property type="protein sequence ID" value="MBM3092439.1"/>
    <property type="molecule type" value="Genomic_DNA"/>
</dbReference>
<reference evidence="2 3" key="1">
    <citation type="submission" date="2020-01" db="EMBL/GenBank/DDBJ databases">
        <title>Draft genome assembly of Ensifer adhaerens T173.</title>
        <authorList>
            <person name="Craig J.E."/>
            <person name="Stinchcombe J.R."/>
        </authorList>
    </citation>
    <scope>NUCLEOTIDE SEQUENCE [LARGE SCALE GENOMIC DNA]</scope>
    <source>
        <strain evidence="2 3">T173</strain>
    </source>
</reference>
<dbReference type="Proteomes" id="UP000744980">
    <property type="component" value="Unassembled WGS sequence"/>
</dbReference>
<dbReference type="Pfam" id="PF01261">
    <property type="entry name" value="AP_endonuc_2"/>
    <property type="match status" value="1"/>
</dbReference>
<accession>A0AAW4FMD7</accession>
<proteinExistence type="predicted"/>
<dbReference type="RefSeq" id="WP_203528293.1">
    <property type="nucleotide sequence ID" value="NZ_CP083370.1"/>
</dbReference>
<dbReference type="InterPro" id="IPR050312">
    <property type="entry name" value="IolE/XylAMocC-like"/>
</dbReference>
<dbReference type="AlphaFoldDB" id="A0AAW4FMD7"/>
<dbReference type="Gene3D" id="3.20.20.150">
    <property type="entry name" value="Divalent-metal-dependent TIM barrel enzymes"/>
    <property type="match status" value="1"/>
</dbReference>
<sequence>MSKEVPDLLASYFTLAGDIYPFGPTEISPIPFRERVEAAANAGWKGVGLIHADVKATAEKIGYSEMRKIVEGAGIKHLEIEFLGDWYKDGERRVASDKMRRELFQMAEELKIRDIKIAPGLGADLYNPTREEMTPDVPRMAEAFAQVSREAAEHGTGIALEVMPFSNVRTLDVALEIVKQADQPNCGLLLDIWHMARGGISYGEVAKIPLRHVSSIELDDADQEVVGLLWEDTIYHRKLPGEGVLNPPAFIDAVKKIGYQGPWGVEILSEKLRKLPVQEMAKRTFEATAAQFSK</sequence>
<keyword evidence="3" id="KW-1185">Reference proteome</keyword>